<dbReference type="Proteomes" id="UP000504628">
    <property type="component" value="Chromosome 2"/>
</dbReference>
<dbReference type="AlphaFoldDB" id="A0A7E6CZN8"/>
<proteinExistence type="predicted"/>
<feature type="domain" description="MROH2B-like HEAT-repeats" evidence="1">
    <location>
        <begin position="8"/>
        <end position="158"/>
    </location>
</feature>
<evidence type="ECO:0000259" key="1">
    <source>
        <dbReference type="Pfam" id="PF23210"/>
    </source>
</evidence>
<name>A0A7E6CZN8_9CHIR</name>
<organism evidence="2 3">
    <name type="scientific">Phyllostomus discolor</name>
    <name type="common">pale spear-nosed bat</name>
    <dbReference type="NCBI Taxonomy" id="89673"/>
    <lineage>
        <taxon>Eukaryota</taxon>
        <taxon>Metazoa</taxon>
        <taxon>Chordata</taxon>
        <taxon>Craniata</taxon>
        <taxon>Vertebrata</taxon>
        <taxon>Euteleostomi</taxon>
        <taxon>Mammalia</taxon>
        <taxon>Eutheria</taxon>
        <taxon>Laurasiatheria</taxon>
        <taxon>Chiroptera</taxon>
        <taxon>Yangochiroptera</taxon>
        <taxon>Phyllostomidae</taxon>
        <taxon>Phyllostominae</taxon>
        <taxon>Phyllostomus</taxon>
    </lineage>
</organism>
<dbReference type="Pfam" id="PF23210">
    <property type="entry name" value="HEAT_Maestro_2"/>
    <property type="match status" value="1"/>
</dbReference>
<dbReference type="GeneID" id="118498428"/>
<dbReference type="OrthoDB" id="1884734at2759"/>
<evidence type="ECO:0000313" key="3">
    <source>
        <dbReference type="RefSeq" id="XP_035872377.1"/>
    </source>
</evidence>
<dbReference type="InterPro" id="IPR055408">
    <property type="entry name" value="HEAT_MROH2B-like"/>
</dbReference>
<dbReference type="GO" id="GO:0005737">
    <property type="term" value="C:cytoplasm"/>
    <property type="evidence" value="ECO:0007669"/>
    <property type="project" value="TreeGrafter"/>
</dbReference>
<gene>
    <name evidence="3" type="primary">LOC118498428</name>
</gene>
<sequence length="225" mass="26146">MPAEVILPQRLLTRLVLFSQKPYRVKELGASSLRLLHALHPVIHSNVGQLWNQAIPMMLKILEDHSEEDLSQKEWEDRLFQFLSQSLVAIDDDNWLQQLVRVVLKMITSFNDDGDRDDKAFLYKFFGFSLRTSMNEEVIKMLLSALLHTSHEELQDREVRQSALAEGEHFQFERQAGKILRAPITILGSSSDSPSPRCKHYQWGDDTYRKEIANYTEWPTKGYVT</sequence>
<dbReference type="InParanoid" id="A0A7E6CZN8"/>
<dbReference type="KEGG" id="pdic:118498428"/>
<reference evidence="3" key="1">
    <citation type="submission" date="2025-08" db="UniProtKB">
        <authorList>
            <consortium name="RefSeq"/>
        </authorList>
    </citation>
    <scope>IDENTIFICATION</scope>
    <source>
        <tissue evidence="3">Muscle</tissue>
    </source>
</reference>
<keyword evidence="2" id="KW-1185">Reference proteome</keyword>
<accession>A0A7E6CZN8</accession>
<dbReference type="PANTHER" id="PTHR23120:SF45">
    <property type="entry name" value="MAESTRO HEAT LIKE REPEAT FAMILY MEMBER 1"/>
    <property type="match status" value="1"/>
</dbReference>
<dbReference type="RefSeq" id="XP_035872377.1">
    <property type="nucleotide sequence ID" value="XM_036016484.1"/>
</dbReference>
<dbReference type="PANTHER" id="PTHR23120">
    <property type="entry name" value="MAESTRO-RELATED HEAT DOMAIN-CONTAINING"/>
    <property type="match status" value="1"/>
</dbReference>
<evidence type="ECO:0000313" key="2">
    <source>
        <dbReference type="Proteomes" id="UP000504628"/>
    </source>
</evidence>
<dbReference type="InterPro" id="IPR045206">
    <property type="entry name" value="Maestro_heat-like_prot"/>
</dbReference>
<protein>
    <submittedName>
        <fullName evidence="3">Maestro heat-like repeat-containing protein family member 1</fullName>
    </submittedName>
</protein>